<reference evidence="11 12" key="1">
    <citation type="submission" date="2020-09" db="EMBL/GenBank/DDBJ databases">
        <title>De no assembly of potato wild relative species, Solanum commersonii.</title>
        <authorList>
            <person name="Cho K."/>
        </authorList>
    </citation>
    <scope>NUCLEOTIDE SEQUENCE [LARGE SCALE GENOMIC DNA]</scope>
    <source>
        <strain evidence="11">LZ3.2</strain>
        <tissue evidence="11">Leaf</tissue>
    </source>
</reference>
<dbReference type="EMBL" id="JACXVP010000010">
    <property type="protein sequence ID" value="KAG5580871.1"/>
    <property type="molecule type" value="Genomic_DNA"/>
</dbReference>
<dbReference type="AlphaFoldDB" id="A0A9J5WZP6"/>
<dbReference type="PROSITE" id="PS50089">
    <property type="entry name" value="ZF_RING_2"/>
    <property type="match status" value="1"/>
</dbReference>
<dbReference type="SUPFAM" id="SSF57850">
    <property type="entry name" value="RING/U-box"/>
    <property type="match status" value="1"/>
</dbReference>
<evidence type="ECO:0000256" key="7">
    <source>
        <dbReference type="ARBA" id="ARBA00022833"/>
    </source>
</evidence>
<dbReference type="CDD" id="cd16454">
    <property type="entry name" value="RING-H2_PA-TM-RING"/>
    <property type="match status" value="1"/>
</dbReference>
<evidence type="ECO:0000313" key="11">
    <source>
        <dbReference type="EMBL" id="KAG5580871.1"/>
    </source>
</evidence>
<dbReference type="Gene3D" id="3.30.40.10">
    <property type="entry name" value="Zinc/RING finger domain, C3HC4 (zinc finger)"/>
    <property type="match status" value="1"/>
</dbReference>
<keyword evidence="12" id="KW-1185">Reference proteome</keyword>
<comment type="caution">
    <text evidence="11">The sequence shown here is derived from an EMBL/GenBank/DDBJ whole genome shotgun (WGS) entry which is preliminary data.</text>
</comment>
<keyword evidence="5 8" id="KW-0863">Zinc-finger</keyword>
<dbReference type="PANTHER" id="PTHR22937:SF163">
    <property type="entry name" value="RING-TYPE E3 UBIQUITIN TRANSFERASE"/>
    <property type="match status" value="1"/>
</dbReference>
<gene>
    <name evidence="11" type="ORF">H5410_051498</name>
</gene>
<keyword evidence="6" id="KW-0833">Ubl conjugation pathway</keyword>
<evidence type="ECO:0000259" key="10">
    <source>
        <dbReference type="PROSITE" id="PS50089"/>
    </source>
</evidence>
<protein>
    <recommendedName>
        <fullName evidence="2">RING-type E3 ubiquitin transferase</fullName>
        <ecNumber evidence="2">2.3.2.27</ecNumber>
    </recommendedName>
</protein>
<dbReference type="PANTHER" id="PTHR22937">
    <property type="entry name" value="E3 UBIQUITIN-PROTEIN LIGASE RNF165"/>
    <property type="match status" value="1"/>
</dbReference>
<accession>A0A9J5WZP6</accession>
<evidence type="ECO:0000313" key="12">
    <source>
        <dbReference type="Proteomes" id="UP000824120"/>
    </source>
</evidence>
<dbReference type="GO" id="GO:0061630">
    <property type="term" value="F:ubiquitin protein ligase activity"/>
    <property type="evidence" value="ECO:0007669"/>
    <property type="project" value="UniProtKB-EC"/>
</dbReference>
<evidence type="ECO:0000256" key="2">
    <source>
        <dbReference type="ARBA" id="ARBA00012483"/>
    </source>
</evidence>
<keyword evidence="4" id="KW-0479">Metal-binding</keyword>
<dbReference type="GO" id="GO:0008270">
    <property type="term" value="F:zinc ion binding"/>
    <property type="evidence" value="ECO:0007669"/>
    <property type="project" value="UniProtKB-KW"/>
</dbReference>
<evidence type="ECO:0000256" key="1">
    <source>
        <dbReference type="ARBA" id="ARBA00000900"/>
    </source>
</evidence>
<dbReference type="Pfam" id="PF13639">
    <property type="entry name" value="zf-RING_2"/>
    <property type="match status" value="1"/>
</dbReference>
<dbReference type="OrthoDB" id="1886559at2759"/>
<sequence>MESNNSHVDNSTFNGNSTPANVSRDVGTTESIVGNVRPQIEEQRAAYQEFYHRYLALFPTQNVIPERDGDDGQEILELHTRITAGLRLMAFYLSTKVHTYQLPKSTCLDGKERCSICLDDYYDKEKLTEINCGHLYHFGCIREWIKLKNSCPICKRDAGARIN</sequence>
<evidence type="ECO:0000256" key="5">
    <source>
        <dbReference type="ARBA" id="ARBA00022771"/>
    </source>
</evidence>
<proteinExistence type="predicted"/>
<evidence type="ECO:0000256" key="9">
    <source>
        <dbReference type="SAM" id="MobiDB-lite"/>
    </source>
</evidence>
<dbReference type="InterPro" id="IPR001841">
    <property type="entry name" value="Znf_RING"/>
</dbReference>
<dbReference type="InterPro" id="IPR045191">
    <property type="entry name" value="MBR1/2-like"/>
</dbReference>
<dbReference type="SMART" id="SM00184">
    <property type="entry name" value="RING"/>
    <property type="match status" value="1"/>
</dbReference>
<comment type="catalytic activity">
    <reaction evidence="1">
        <text>S-ubiquitinyl-[E2 ubiquitin-conjugating enzyme]-L-cysteine + [acceptor protein]-L-lysine = [E2 ubiquitin-conjugating enzyme]-L-cysteine + N(6)-ubiquitinyl-[acceptor protein]-L-lysine.</text>
        <dbReference type="EC" id="2.3.2.27"/>
    </reaction>
</comment>
<name>A0A9J5WZP6_SOLCO</name>
<evidence type="ECO:0000256" key="6">
    <source>
        <dbReference type="ARBA" id="ARBA00022786"/>
    </source>
</evidence>
<dbReference type="InterPro" id="IPR013083">
    <property type="entry name" value="Znf_RING/FYVE/PHD"/>
</dbReference>
<dbReference type="Proteomes" id="UP000824120">
    <property type="component" value="Chromosome 10"/>
</dbReference>
<feature type="region of interest" description="Disordered" evidence="9">
    <location>
        <begin position="1"/>
        <end position="26"/>
    </location>
</feature>
<keyword evidence="3" id="KW-0808">Transferase</keyword>
<evidence type="ECO:0000256" key="8">
    <source>
        <dbReference type="PROSITE-ProRule" id="PRU00175"/>
    </source>
</evidence>
<evidence type="ECO:0000256" key="4">
    <source>
        <dbReference type="ARBA" id="ARBA00022723"/>
    </source>
</evidence>
<evidence type="ECO:0000256" key="3">
    <source>
        <dbReference type="ARBA" id="ARBA00022679"/>
    </source>
</evidence>
<organism evidence="11 12">
    <name type="scientific">Solanum commersonii</name>
    <name type="common">Commerson's wild potato</name>
    <name type="synonym">Commerson's nightshade</name>
    <dbReference type="NCBI Taxonomy" id="4109"/>
    <lineage>
        <taxon>Eukaryota</taxon>
        <taxon>Viridiplantae</taxon>
        <taxon>Streptophyta</taxon>
        <taxon>Embryophyta</taxon>
        <taxon>Tracheophyta</taxon>
        <taxon>Spermatophyta</taxon>
        <taxon>Magnoliopsida</taxon>
        <taxon>eudicotyledons</taxon>
        <taxon>Gunneridae</taxon>
        <taxon>Pentapetalae</taxon>
        <taxon>asterids</taxon>
        <taxon>lamiids</taxon>
        <taxon>Solanales</taxon>
        <taxon>Solanaceae</taxon>
        <taxon>Solanoideae</taxon>
        <taxon>Solaneae</taxon>
        <taxon>Solanum</taxon>
    </lineage>
</organism>
<feature type="domain" description="RING-type" evidence="10">
    <location>
        <begin position="114"/>
        <end position="155"/>
    </location>
</feature>
<keyword evidence="7" id="KW-0862">Zinc</keyword>
<dbReference type="EC" id="2.3.2.27" evidence="2"/>